<dbReference type="AlphaFoldDB" id="A0A388TCE9"/>
<dbReference type="GO" id="GO:0003824">
    <property type="term" value="F:catalytic activity"/>
    <property type="evidence" value="ECO:0007669"/>
    <property type="project" value="InterPro"/>
</dbReference>
<keyword evidence="5" id="KW-1185">Reference proteome</keyword>
<keyword evidence="2" id="KW-0408">Iron</keyword>
<keyword evidence="1" id="KW-0479">Metal-binding</keyword>
<organism evidence="4 5">
    <name type="scientific">Termititenax aidoneus</name>
    <dbReference type="NCBI Taxonomy" id="2218524"/>
    <lineage>
        <taxon>Bacteria</taxon>
        <taxon>Bacillati</taxon>
        <taxon>Candidatus Margulisiibacteriota</taxon>
        <taxon>Candidatus Termititenacia</taxon>
        <taxon>Candidatus Termititenacales</taxon>
        <taxon>Candidatus Termititenacaceae</taxon>
        <taxon>Candidatus Termititenax</taxon>
    </lineage>
</organism>
<evidence type="ECO:0000256" key="2">
    <source>
        <dbReference type="ARBA" id="ARBA00023004"/>
    </source>
</evidence>
<evidence type="ECO:0000313" key="5">
    <source>
        <dbReference type="Proteomes" id="UP000269352"/>
    </source>
</evidence>
<dbReference type="GO" id="GO:0051536">
    <property type="term" value="F:iron-sulfur cluster binding"/>
    <property type="evidence" value="ECO:0007669"/>
    <property type="project" value="UniProtKB-KW"/>
</dbReference>
<dbReference type="InterPro" id="IPR040086">
    <property type="entry name" value="MJ0683-like"/>
</dbReference>
<evidence type="ECO:0000313" key="4">
    <source>
        <dbReference type="EMBL" id="GBR74540.1"/>
    </source>
</evidence>
<dbReference type="SFLD" id="SFLDS00029">
    <property type="entry name" value="Radical_SAM"/>
    <property type="match status" value="1"/>
</dbReference>
<dbReference type="PANTHER" id="PTHR43432">
    <property type="entry name" value="SLR0285 PROTEIN"/>
    <property type="match status" value="1"/>
</dbReference>
<keyword evidence="3" id="KW-0411">Iron-sulfur</keyword>
<gene>
    <name evidence="4" type="ORF">NO1_1698</name>
</gene>
<evidence type="ECO:0000256" key="1">
    <source>
        <dbReference type="ARBA" id="ARBA00022723"/>
    </source>
</evidence>
<dbReference type="SFLD" id="SFLDG01084">
    <property type="entry name" value="Uncharacterised_Radical_SAM_Su"/>
    <property type="match status" value="1"/>
</dbReference>
<evidence type="ECO:0000256" key="3">
    <source>
        <dbReference type="ARBA" id="ARBA00023014"/>
    </source>
</evidence>
<sequence>IMVDCGTQITLCDFPVRVDMYRGCSHGCKYCFVSRKYDIKNIGINKKCTLKTVENFIKGHRSQVTNWCDWKIPLHWGGVSDPFQPLEKKHRLSLKLLELFAETQYPFIVSTKGELIADEPYITLLGKCNAVVQISMVCDKLDSIERGAPRFNKRLAIIEKIAPKVKRLNVRCQPYFVHLHEEIKNNLPTYAKLGVHGVIFEGYKSITKMSGMERLGADYVYSKKILKGKFTELKELSHENGLKFYSGENRLRTMGDSLGCCGADGLQGFEGNKYNINHYLYDRNNFIPTKSMLNVGTARCFKAFTQDSFAVAPLRRKSYKEFMDICIKDRSMLRPFLGV</sequence>
<dbReference type="Gene3D" id="3.80.30.30">
    <property type="match status" value="1"/>
</dbReference>
<dbReference type="PANTHER" id="PTHR43432:SF3">
    <property type="entry name" value="SLR0285 PROTEIN"/>
    <property type="match status" value="1"/>
</dbReference>
<comment type="caution">
    <text evidence="4">The sequence shown here is derived from an EMBL/GenBank/DDBJ whole genome shotgun (WGS) entry which is preliminary data.</text>
</comment>
<accession>A0A388TCE9</accession>
<dbReference type="GO" id="GO:0046872">
    <property type="term" value="F:metal ion binding"/>
    <property type="evidence" value="ECO:0007669"/>
    <property type="project" value="UniProtKB-KW"/>
</dbReference>
<proteinExistence type="predicted"/>
<dbReference type="InterPro" id="IPR007197">
    <property type="entry name" value="rSAM"/>
</dbReference>
<protein>
    <submittedName>
        <fullName evidence="4">Radical SAM protein</fullName>
    </submittedName>
</protein>
<reference evidence="4 5" key="1">
    <citation type="journal article" date="2019" name="ISME J.">
        <title>Genome analyses of uncultured TG2/ZB3 bacteria in 'Margulisbacteria' specifically attached to ectosymbiotic spirochetes of protists in the termite gut.</title>
        <authorList>
            <person name="Utami Y.D."/>
            <person name="Kuwahara H."/>
            <person name="Igai K."/>
            <person name="Murakami T."/>
            <person name="Sugaya K."/>
            <person name="Morikawa T."/>
            <person name="Nagura Y."/>
            <person name="Yuki M."/>
            <person name="Deevong P."/>
            <person name="Inoue T."/>
            <person name="Kihara K."/>
            <person name="Lo N."/>
            <person name="Yamada A."/>
            <person name="Ohkuma M."/>
            <person name="Hongoh Y."/>
        </authorList>
    </citation>
    <scope>NUCLEOTIDE SEQUENCE [LARGE SCALE GENOMIC DNA]</scope>
    <source>
        <strain evidence="4">NkOx7-01</strain>
    </source>
</reference>
<feature type="non-terminal residue" evidence="4">
    <location>
        <position position="1"/>
    </location>
</feature>
<name>A0A388TCE9_TERA1</name>
<dbReference type="EMBL" id="BGZN01000052">
    <property type="protein sequence ID" value="GBR74540.1"/>
    <property type="molecule type" value="Genomic_DNA"/>
</dbReference>
<dbReference type="Proteomes" id="UP000269352">
    <property type="component" value="Unassembled WGS sequence"/>
</dbReference>